<protein>
    <submittedName>
        <fullName evidence="3">Uncharacterized protein</fullName>
    </submittedName>
</protein>
<evidence type="ECO:0000256" key="1">
    <source>
        <dbReference type="SAM" id="MobiDB-lite"/>
    </source>
</evidence>
<evidence type="ECO:0000313" key="4">
    <source>
        <dbReference type="Proteomes" id="UP001501729"/>
    </source>
</evidence>
<dbReference type="Proteomes" id="UP001501729">
    <property type="component" value="Unassembled WGS sequence"/>
</dbReference>
<keyword evidence="2" id="KW-1133">Transmembrane helix</keyword>
<keyword evidence="2" id="KW-0812">Transmembrane</keyword>
<feature type="region of interest" description="Disordered" evidence="1">
    <location>
        <begin position="47"/>
        <end position="70"/>
    </location>
</feature>
<feature type="transmembrane region" description="Helical" evidence="2">
    <location>
        <begin position="20"/>
        <end position="38"/>
    </location>
</feature>
<feature type="compositionally biased region" description="Acidic residues" evidence="1">
    <location>
        <begin position="52"/>
        <end position="64"/>
    </location>
</feature>
<accession>A0AAV3UFZ3</accession>
<dbReference type="GeneID" id="68612620"/>
<organism evidence="3 4">
    <name type="scientific">Haladaptatus pallidirubidus</name>
    <dbReference type="NCBI Taxonomy" id="1008152"/>
    <lineage>
        <taxon>Archaea</taxon>
        <taxon>Methanobacteriati</taxon>
        <taxon>Methanobacteriota</taxon>
        <taxon>Stenosarchaea group</taxon>
        <taxon>Halobacteria</taxon>
        <taxon>Halobacteriales</taxon>
        <taxon>Haladaptataceae</taxon>
        <taxon>Haladaptatus</taxon>
    </lineage>
</organism>
<keyword evidence="2" id="KW-0472">Membrane</keyword>
<dbReference type="EMBL" id="BAABKX010000001">
    <property type="protein sequence ID" value="GAA5048425.1"/>
    <property type="molecule type" value="Genomic_DNA"/>
</dbReference>
<dbReference type="RefSeq" id="WP_227776774.1">
    <property type="nucleotide sequence ID" value="NZ_BAABKX010000001.1"/>
</dbReference>
<proteinExistence type="predicted"/>
<dbReference type="AlphaFoldDB" id="A0AAV3UFZ3"/>
<keyword evidence="4" id="KW-1185">Reference proteome</keyword>
<gene>
    <name evidence="3" type="ORF">GCM10025751_20220</name>
</gene>
<sequence>MVGPLTVGKKATKFGYRKFGKVGAIAFGAIAVGGYFAVKRKIKAMVGGDQTTADENEDTEESESQAEQSQ</sequence>
<comment type="caution">
    <text evidence="3">The sequence shown here is derived from an EMBL/GenBank/DDBJ whole genome shotgun (WGS) entry which is preliminary data.</text>
</comment>
<name>A0AAV3UFZ3_9EURY</name>
<evidence type="ECO:0000313" key="3">
    <source>
        <dbReference type="EMBL" id="GAA5048425.1"/>
    </source>
</evidence>
<evidence type="ECO:0000256" key="2">
    <source>
        <dbReference type="SAM" id="Phobius"/>
    </source>
</evidence>
<reference evidence="3 4" key="1">
    <citation type="journal article" date="2019" name="Int. J. Syst. Evol. Microbiol.">
        <title>The Global Catalogue of Microorganisms (GCM) 10K type strain sequencing project: providing services to taxonomists for standard genome sequencing and annotation.</title>
        <authorList>
            <consortium name="The Broad Institute Genomics Platform"/>
            <consortium name="The Broad Institute Genome Sequencing Center for Infectious Disease"/>
            <person name="Wu L."/>
            <person name="Ma J."/>
        </authorList>
    </citation>
    <scope>NUCLEOTIDE SEQUENCE [LARGE SCALE GENOMIC DNA]</scope>
    <source>
        <strain evidence="3 4">JCM 17504</strain>
    </source>
</reference>